<accession>A0A9D0YVP8</accession>
<protein>
    <submittedName>
        <fullName evidence="1">Uncharacterized protein</fullName>
    </submittedName>
</protein>
<evidence type="ECO:0000313" key="2">
    <source>
        <dbReference type="Proteomes" id="UP000886819"/>
    </source>
</evidence>
<evidence type="ECO:0000313" key="1">
    <source>
        <dbReference type="EMBL" id="HIQ63101.1"/>
    </source>
</evidence>
<reference evidence="1" key="1">
    <citation type="submission" date="2020-10" db="EMBL/GenBank/DDBJ databases">
        <authorList>
            <person name="Gilroy R."/>
        </authorList>
    </citation>
    <scope>NUCLEOTIDE SEQUENCE</scope>
    <source>
        <strain evidence="1">ChiHile30-977</strain>
    </source>
</reference>
<dbReference type="InterPro" id="IPR027417">
    <property type="entry name" value="P-loop_NTPase"/>
</dbReference>
<proteinExistence type="predicted"/>
<dbReference type="EMBL" id="DVFI01000089">
    <property type="protein sequence ID" value="HIQ63101.1"/>
    <property type="molecule type" value="Genomic_DNA"/>
</dbReference>
<reference evidence="1" key="2">
    <citation type="journal article" date="2021" name="PeerJ">
        <title>Extensive microbial diversity within the chicken gut microbiome revealed by metagenomics and culture.</title>
        <authorList>
            <person name="Gilroy R."/>
            <person name="Ravi A."/>
            <person name="Getino M."/>
            <person name="Pursley I."/>
            <person name="Horton D.L."/>
            <person name="Alikhan N.F."/>
            <person name="Baker D."/>
            <person name="Gharbi K."/>
            <person name="Hall N."/>
            <person name="Watson M."/>
            <person name="Adriaenssens E.M."/>
            <person name="Foster-Nyarko E."/>
            <person name="Jarju S."/>
            <person name="Secka A."/>
            <person name="Antonio M."/>
            <person name="Oren A."/>
            <person name="Chaudhuri R.R."/>
            <person name="La Ragione R."/>
            <person name="Hildebrand F."/>
            <person name="Pallen M.J."/>
        </authorList>
    </citation>
    <scope>NUCLEOTIDE SEQUENCE</scope>
    <source>
        <strain evidence="1">ChiHile30-977</strain>
    </source>
</reference>
<gene>
    <name evidence="1" type="ORF">IAA66_05880</name>
</gene>
<sequence>MMARRLNAARNARQMLVLDRGPIVQRGTRRELMAQEGLDRRFAALRERALEGRLHRI</sequence>
<dbReference type="AlphaFoldDB" id="A0A9D0YVP8"/>
<name>A0A9D0YVP8_9FIRM</name>
<comment type="caution">
    <text evidence="1">The sequence shown here is derived from an EMBL/GenBank/DDBJ whole genome shotgun (WGS) entry which is preliminary data.</text>
</comment>
<dbReference type="SUPFAM" id="SSF52540">
    <property type="entry name" value="P-loop containing nucleoside triphosphate hydrolases"/>
    <property type="match status" value="1"/>
</dbReference>
<organism evidence="1 2">
    <name type="scientific">Candidatus Avichristensenella intestinipullorum</name>
    <dbReference type="NCBI Taxonomy" id="2840693"/>
    <lineage>
        <taxon>Bacteria</taxon>
        <taxon>Bacillati</taxon>
        <taxon>Bacillota</taxon>
        <taxon>Clostridia</taxon>
        <taxon>Candidatus Avichristensenella</taxon>
    </lineage>
</organism>
<dbReference type="Proteomes" id="UP000886819">
    <property type="component" value="Unassembled WGS sequence"/>
</dbReference>